<dbReference type="SUPFAM" id="SSF54211">
    <property type="entry name" value="Ribosomal protein S5 domain 2-like"/>
    <property type="match status" value="1"/>
</dbReference>
<keyword evidence="2 5" id="KW-0547">Nucleotide-binding</keyword>
<dbReference type="Proteomes" id="UP000196365">
    <property type="component" value="Unassembled WGS sequence"/>
</dbReference>
<dbReference type="InterPro" id="IPR001404">
    <property type="entry name" value="Hsp90_fam"/>
</dbReference>
<proteinExistence type="inferred from homology"/>
<dbReference type="SUPFAM" id="SSF110942">
    <property type="entry name" value="HSP90 C-terminal domain"/>
    <property type="match status" value="1"/>
</dbReference>
<dbReference type="Gene3D" id="3.30.565.10">
    <property type="entry name" value="Histidine kinase-like ATPase, C-terminal domain"/>
    <property type="match status" value="1"/>
</dbReference>
<dbReference type="Pfam" id="PF13589">
    <property type="entry name" value="HATPase_c_3"/>
    <property type="match status" value="1"/>
</dbReference>
<dbReference type="NCBIfam" id="NF003555">
    <property type="entry name" value="PRK05218.1"/>
    <property type="match status" value="1"/>
</dbReference>
<protein>
    <recommendedName>
        <fullName evidence="5">Chaperone protein HtpG</fullName>
    </recommendedName>
    <alternativeName>
        <fullName evidence="5">Heat shock protein HtpG</fullName>
    </alternativeName>
    <alternativeName>
        <fullName evidence="5">High temperature protein G</fullName>
    </alternativeName>
</protein>
<keyword evidence="8" id="KW-1185">Reference proteome</keyword>
<feature type="binding site" evidence="6">
    <location>
        <position position="37"/>
    </location>
    <ligand>
        <name>ATP</name>
        <dbReference type="ChEBI" id="CHEBI:30616"/>
    </ligand>
</feature>
<evidence type="ECO:0000256" key="2">
    <source>
        <dbReference type="ARBA" id="ARBA00022741"/>
    </source>
</evidence>
<dbReference type="CDD" id="cd16927">
    <property type="entry name" value="HATPase_Hsp90-like"/>
    <property type="match status" value="1"/>
</dbReference>
<comment type="caution">
    <text evidence="5">Lacks conserved residue(s) required for the propagation of feature annotation.</text>
</comment>
<comment type="subunit">
    <text evidence="5">Homodimer.</text>
</comment>
<dbReference type="InterPro" id="IPR036890">
    <property type="entry name" value="HATPase_C_sf"/>
</dbReference>
<dbReference type="OrthoDB" id="9802640at2"/>
<sequence length="625" mass="73303">MSKEVGSLSIHSENIFPIIKKWLYSDHDIFIRELISNGCDAITKLKRLEGMGEIDLKGEKNFYVKVLLDKEKKTLTFLDNGLGMTQEEVKKYINQIAFSGAEDFIKKYKDKGEQDQIIGHFGLGFYSAFMVADVVEINTLSYQEGAVPVHWRCEGGTEFEMEEGTKSSRGTEIVLHIGEEGEEFLEEYTLRSVIEKYCSFMPYPIYLEDVHKEPEKDKDGNIIIKEPEALNNIQPLYLKRPNECTDEEYKEFYRETFKDFKEPLFWIHLNMDYPFNLKGILYFPRFSPVDMTEGQIKLYNSQVFVADNIKEVIPEFLLLLKGVIDCPDLPLNVSRSFLQNDGFAKKVSNYITKKVADKLNALYKNERENYEKYWEDIGHFIKYGILKDDKFYERIKDILIFKTTDSKYVTLEEYLERQKDQEEKNVFYTTDQTQQSQYIQMLKDNGIESLVLTHPMDAAFISFLEMKNNHVHFKRVDSDIADLLKDKEVQENKEEDRKIRESLEKLFKKISGKKDLKVQLENLKAKIPAMVVLSEDNRRMQELMERYQASGMENMSIPSEETLVLNKKHSLVQYMIAHVEEESELMNLLPKQIYDLAMLSHKQLSPEEMTEFIQRSNEILEKMVS</sequence>
<feature type="binding site" evidence="6">
    <location>
        <position position="33"/>
    </location>
    <ligand>
        <name>ATP</name>
        <dbReference type="ChEBI" id="CHEBI:30616"/>
    </ligand>
</feature>
<feature type="region of interest" description="A; substrate-binding" evidence="5">
    <location>
        <begin position="1"/>
        <end position="335"/>
    </location>
</feature>
<evidence type="ECO:0000313" key="7">
    <source>
        <dbReference type="EMBL" id="SJZ62954.1"/>
    </source>
</evidence>
<dbReference type="SUPFAM" id="SSF55874">
    <property type="entry name" value="ATPase domain of HSP90 chaperone/DNA topoisomerase II/histidine kinase"/>
    <property type="match status" value="1"/>
</dbReference>
<evidence type="ECO:0000256" key="3">
    <source>
        <dbReference type="ARBA" id="ARBA00022840"/>
    </source>
</evidence>
<feature type="binding site" evidence="6">
    <location>
        <position position="335"/>
    </location>
    <ligand>
        <name>ATP</name>
        <dbReference type="ChEBI" id="CHEBI:30616"/>
    </ligand>
</feature>
<evidence type="ECO:0000313" key="8">
    <source>
        <dbReference type="Proteomes" id="UP000196365"/>
    </source>
</evidence>
<organism evidence="7 8">
    <name type="scientific">Garciella nitratireducens DSM 15102</name>
    <dbReference type="NCBI Taxonomy" id="1121911"/>
    <lineage>
        <taxon>Bacteria</taxon>
        <taxon>Bacillati</taxon>
        <taxon>Bacillota</taxon>
        <taxon>Clostridia</taxon>
        <taxon>Eubacteriales</taxon>
        <taxon>Eubacteriaceae</taxon>
        <taxon>Garciella</taxon>
    </lineage>
</organism>
<dbReference type="Gene3D" id="3.40.50.11260">
    <property type="match status" value="1"/>
</dbReference>
<dbReference type="GO" id="GO:0051082">
    <property type="term" value="F:unfolded protein binding"/>
    <property type="evidence" value="ECO:0007669"/>
    <property type="project" value="UniProtKB-UniRule"/>
</dbReference>
<keyword evidence="5" id="KW-0346">Stress response</keyword>
<dbReference type="Gene3D" id="1.20.120.790">
    <property type="entry name" value="Heat shock protein 90, C-terminal domain"/>
    <property type="match status" value="1"/>
</dbReference>
<dbReference type="PRINTS" id="PR00775">
    <property type="entry name" value="HEATSHOCK90"/>
</dbReference>
<feature type="binding site" evidence="6">
    <location>
        <position position="84"/>
    </location>
    <ligand>
        <name>ATP</name>
        <dbReference type="ChEBI" id="CHEBI:30616"/>
    </ligand>
</feature>
<feature type="region of interest" description="C" evidence="5">
    <location>
        <begin position="547"/>
        <end position="625"/>
    </location>
</feature>
<evidence type="ECO:0000256" key="5">
    <source>
        <dbReference type="HAMAP-Rule" id="MF_00505"/>
    </source>
</evidence>
<feature type="binding site" evidence="6">
    <location>
        <position position="79"/>
    </location>
    <ligand>
        <name>ATP</name>
        <dbReference type="ChEBI" id="CHEBI:30616"/>
    </ligand>
</feature>
<comment type="similarity">
    <text evidence="1 5">Belongs to the heat shock protein 90 family.</text>
</comment>
<reference evidence="7 8" key="1">
    <citation type="submission" date="2017-02" db="EMBL/GenBank/DDBJ databases">
        <authorList>
            <person name="Peterson S.W."/>
        </authorList>
    </citation>
    <scope>NUCLEOTIDE SEQUENCE [LARGE SCALE GENOMIC DNA]</scope>
    <source>
        <strain evidence="7 8">DSM 15102</strain>
    </source>
</reference>
<dbReference type="Pfam" id="PF00183">
    <property type="entry name" value="HSP90"/>
    <property type="match status" value="1"/>
</dbReference>
<dbReference type="InterPro" id="IPR020575">
    <property type="entry name" value="Hsp90_N"/>
</dbReference>
<accession>A0A1T4M8C8</accession>
<feature type="binding site" evidence="6">
    <location>
        <position position="171"/>
    </location>
    <ligand>
        <name>ATP</name>
        <dbReference type="ChEBI" id="CHEBI:30616"/>
    </ligand>
</feature>
<name>A0A1T4M8C8_9FIRM</name>
<dbReference type="GO" id="GO:0005524">
    <property type="term" value="F:ATP binding"/>
    <property type="evidence" value="ECO:0007669"/>
    <property type="project" value="UniProtKB-UniRule"/>
</dbReference>
<keyword evidence="3 5" id="KW-0067">ATP-binding</keyword>
<dbReference type="HAMAP" id="MF_00505">
    <property type="entry name" value="HSP90"/>
    <property type="match status" value="1"/>
</dbReference>
<evidence type="ECO:0000256" key="4">
    <source>
        <dbReference type="ARBA" id="ARBA00023186"/>
    </source>
</evidence>
<comment type="function">
    <text evidence="5">Molecular chaperone. Has ATPase activity.</text>
</comment>
<dbReference type="InterPro" id="IPR037196">
    <property type="entry name" value="HSP90_C"/>
</dbReference>
<dbReference type="AlphaFoldDB" id="A0A1T4M8C8"/>
<feature type="binding site" evidence="6">
    <location>
        <begin position="99"/>
        <end position="100"/>
    </location>
    <ligand>
        <name>ATP</name>
        <dbReference type="ChEBI" id="CHEBI:30616"/>
    </ligand>
</feature>
<dbReference type="PANTHER" id="PTHR11528">
    <property type="entry name" value="HEAT SHOCK PROTEIN 90 FAMILY MEMBER"/>
    <property type="match status" value="1"/>
</dbReference>
<dbReference type="Gene3D" id="3.30.230.80">
    <property type="match status" value="1"/>
</dbReference>
<keyword evidence="4 5" id="KW-0143">Chaperone</keyword>
<comment type="subcellular location">
    <subcellularLocation>
        <location evidence="5">Cytoplasm</location>
    </subcellularLocation>
</comment>
<dbReference type="PIRSF" id="PIRSF002583">
    <property type="entry name" value="Hsp90"/>
    <property type="match status" value="1"/>
</dbReference>
<dbReference type="InterPro" id="IPR020568">
    <property type="entry name" value="Ribosomal_Su5_D2-typ_SF"/>
</dbReference>
<dbReference type="GO" id="GO:0016887">
    <property type="term" value="F:ATP hydrolysis activity"/>
    <property type="evidence" value="ECO:0007669"/>
    <property type="project" value="InterPro"/>
</dbReference>
<gene>
    <name evidence="5" type="primary">htpG</name>
    <name evidence="7" type="ORF">SAMN02745973_01225</name>
</gene>
<dbReference type="EMBL" id="FUWV01000006">
    <property type="protein sequence ID" value="SJZ62954.1"/>
    <property type="molecule type" value="Genomic_DNA"/>
</dbReference>
<dbReference type="GO" id="GO:0140662">
    <property type="term" value="F:ATP-dependent protein folding chaperone"/>
    <property type="evidence" value="ECO:0007669"/>
    <property type="project" value="InterPro"/>
</dbReference>
<evidence type="ECO:0000256" key="6">
    <source>
        <dbReference type="PIRSR" id="PIRSR002583-1"/>
    </source>
</evidence>
<dbReference type="GO" id="GO:0005737">
    <property type="term" value="C:cytoplasm"/>
    <property type="evidence" value="ECO:0007669"/>
    <property type="project" value="UniProtKB-SubCell"/>
</dbReference>
<evidence type="ECO:0000256" key="1">
    <source>
        <dbReference type="ARBA" id="ARBA00008239"/>
    </source>
</evidence>
<dbReference type="RefSeq" id="WP_087678664.1">
    <property type="nucleotide sequence ID" value="NZ_FUWV01000006.1"/>
</dbReference>
<keyword evidence="5" id="KW-0963">Cytoplasm</keyword>